<protein>
    <submittedName>
        <fullName evidence="2">Uncharacterized protein</fullName>
    </submittedName>
</protein>
<name>A0A7C8HZB1_9PLEO</name>
<dbReference type="OrthoDB" id="5379086at2759"/>
<dbReference type="AlphaFoldDB" id="A0A7C8HZB1"/>
<comment type="caution">
    <text evidence="2">The sequence shown here is derived from an EMBL/GenBank/DDBJ whole genome shotgun (WGS) entry which is preliminary data.</text>
</comment>
<proteinExistence type="predicted"/>
<feature type="compositionally biased region" description="Polar residues" evidence="1">
    <location>
        <begin position="69"/>
        <end position="79"/>
    </location>
</feature>
<sequence>MASENTVVTDLYDALETDPGNINIHERLLEAWVASRDDDMALGVATSLLQIDPSNECAQEYIRSKRNFSRQFTETSPSHTPRVAPGPPRSKPEQTKNIETELEEGYGTLKRDSVMLLEELKATSTGSPDEVEMLRKLQLIADGRIDAAIPMSDPPSAREAARNIMANQARAPKLLIEDFELVVHWMKNQSQPDNTDAIRDRLVRRRALLEAALPTSLSAAISSAFTAVERELGQRKYVNSTTMITEEPLSSIPRENFLVTEDNYAWDISELVSSISANSGIMRNPLSKQIFTSTDIHAILAHPLGQGLRPLQEAQNRMRKGFRPATLEAIEKLGKVMLQDQSSDGAPSRNAMDGFLAYLATLPAVERKAVDDLKVPAADRHTGQAYDYTVGEAVRDAKANTTCFHKVGDFLSQAAPYLRRQ</sequence>
<evidence type="ECO:0000256" key="1">
    <source>
        <dbReference type="SAM" id="MobiDB-lite"/>
    </source>
</evidence>
<evidence type="ECO:0000313" key="3">
    <source>
        <dbReference type="Proteomes" id="UP000481861"/>
    </source>
</evidence>
<dbReference type="Proteomes" id="UP000481861">
    <property type="component" value="Unassembled WGS sequence"/>
</dbReference>
<reference evidence="2 3" key="1">
    <citation type="submission" date="2020-01" db="EMBL/GenBank/DDBJ databases">
        <authorList>
            <consortium name="DOE Joint Genome Institute"/>
            <person name="Haridas S."/>
            <person name="Albert R."/>
            <person name="Binder M."/>
            <person name="Bloem J."/>
            <person name="Labutti K."/>
            <person name="Salamov A."/>
            <person name="Andreopoulos B."/>
            <person name="Baker S.E."/>
            <person name="Barry K."/>
            <person name="Bills G."/>
            <person name="Bluhm B.H."/>
            <person name="Cannon C."/>
            <person name="Castanera R."/>
            <person name="Culley D.E."/>
            <person name="Daum C."/>
            <person name="Ezra D."/>
            <person name="Gonzalez J.B."/>
            <person name="Henrissat B."/>
            <person name="Kuo A."/>
            <person name="Liang C."/>
            <person name="Lipzen A."/>
            <person name="Lutzoni F."/>
            <person name="Magnuson J."/>
            <person name="Mondo S."/>
            <person name="Nolan M."/>
            <person name="Ohm R."/>
            <person name="Pangilinan J."/>
            <person name="Park H.-J.H."/>
            <person name="Ramirez L."/>
            <person name="Alfaro M."/>
            <person name="Sun H."/>
            <person name="Tritt A."/>
            <person name="Yoshinaga Y."/>
            <person name="Zwiers L.-H.L."/>
            <person name="Turgeon B.G."/>
            <person name="Goodwin S.B."/>
            <person name="Spatafora J.W."/>
            <person name="Crous P.W."/>
            <person name="Grigoriev I.V."/>
        </authorList>
    </citation>
    <scope>NUCLEOTIDE SEQUENCE [LARGE SCALE GENOMIC DNA]</scope>
    <source>
        <strain evidence="2 3">CBS 611.86</strain>
    </source>
</reference>
<accession>A0A7C8HZB1</accession>
<feature type="region of interest" description="Disordered" evidence="1">
    <location>
        <begin position="68"/>
        <end position="97"/>
    </location>
</feature>
<evidence type="ECO:0000313" key="2">
    <source>
        <dbReference type="EMBL" id="KAF2866049.1"/>
    </source>
</evidence>
<organism evidence="2 3">
    <name type="scientific">Massariosphaeria phaeospora</name>
    <dbReference type="NCBI Taxonomy" id="100035"/>
    <lineage>
        <taxon>Eukaryota</taxon>
        <taxon>Fungi</taxon>
        <taxon>Dikarya</taxon>
        <taxon>Ascomycota</taxon>
        <taxon>Pezizomycotina</taxon>
        <taxon>Dothideomycetes</taxon>
        <taxon>Pleosporomycetidae</taxon>
        <taxon>Pleosporales</taxon>
        <taxon>Pleosporales incertae sedis</taxon>
        <taxon>Massariosphaeria</taxon>
    </lineage>
</organism>
<gene>
    <name evidence="2" type="ORF">BDV95DRAFT_611926</name>
</gene>
<keyword evidence="3" id="KW-1185">Reference proteome</keyword>
<dbReference type="EMBL" id="JAADJZ010000029">
    <property type="protein sequence ID" value="KAF2866049.1"/>
    <property type="molecule type" value="Genomic_DNA"/>
</dbReference>